<gene>
    <name evidence="2" type="ORF">NCTC13184_04038</name>
</gene>
<sequence>MLVPPRVFAPLLLGGSGLAQGGDREAGGGEHSDRRFQRVQRLDRRGGGTSPRDASSSSPAARTGAERARIRRIAVWDRTIRAEGGWPPPDRRCRRATAARPRRHAGIARGPDRVPDGSSRPPRMRHRGEIFTHDANPELGVGRIRVRDGLVSQHIHSPLRSGRVGIRYRVFTVTAPAAGPCGRVIRRGSRIPVGAGHFRAPAAPGPAGTAGTRRSSAKHRPGPAVSTDSCRARRRTDRSDTGR</sequence>
<accession>A0A378WYN1</accession>
<reference evidence="2 3" key="1">
    <citation type="submission" date="2018-06" db="EMBL/GenBank/DDBJ databases">
        <authorList>
            <consortium name="Pathogen Informatics"/>
            <person name="Doyle S."/>
        </authorList>
    </citation>
    <scope>NUCLEOTIDE SEQUENCE [LARGE SCALE GENOMIC DNA]</scope>
    <source>
        <strain evidence="2 3">NCTC13184</strain>
    </source>
</reference>
<dbReference type="Proteomes" id="UP000255082">
    <property type="component" value="Unassembled WGS sequence"/>
</dbReference>
<protein>
    <submittedName>
        <fullName evidence="2">Uncharacterized protein</fullName>
    </submittedName>
</protein>
<feature type="compositionally biased region" description="Low complexity" evidence="1">
    <location>
        <begin position="50"/>
        <end position="62"/>
    </location>
</feature>
<evidence type="ECO:0000256" key="1">
    <source>
        <dbReference type="SAM" id="MobiDB-lite"/>
    </source>
</evidence>
<evidence type="ECO:0000313" key="2">
    <source>
        <dbReference type="EMBL" id="SUA45514.1"/>
    </source>
</evidence>
<proteinExistence type="predicted"/>
<name>A0A378WYN1_9NOCA</name>
<dbReference type="AlphaFoldDB" id="A0A378WYN1"/>
<feature type="compositionally biased region" description="Low complexity" evidence="1">
    <location>
        <begin position="199"/>
        <end position="214"/>
    </location>
</feature>
<evidence type="ECO:0000313" key="3">
    <source>
        <dbReference type="Proteomes" id="UP000255082"/>
    </source>
</evidence>
<feature type="region of interest" description="Disordered" evidence="1">
    <location>
        <begin position="13"/>
        <end position="67"/>
    </location>
</feature>
<feature type="compositionally biased region" description="Basic residues" evidence="1">
    <location>
        <begin position="92"/>
        <end position="106"/>
    </location>
</feature>
<feature type="region of interest" description="Disordered" evidence="1">
    <location>
        <begin position="195"/>
        <end position="243"/>
    </location>
</feature>
<feature type="compositionally biased region" description="Basic and acidic residues" evidence="1">
    <location>
        <begin position="127"/>
        <end position="136"/>
    </location>
</feature>
<organism evidence="2 3">
    <name type="scientific">Nocardia africana</name>
    <dbReference type="NCBI Taxonomy" id="134964"/>
    <lineage>
        <taxon>Bacteria</taxon>
        <taxon>Bacillati</taxon>
        <taxon>Actinomycetota</taxon>
        <taxon>Actinomycetes</taxon>
        <taxon>Mycobacteriales</taxon>
        <taxon>Nocardiaceae</taxon>
        <taxon>Nocardia</taxon>
    </lineage>
</organism>
<feature type="region of interest" description="Disordered" evidence="1">
    <location>
        <begin position="84"/>
        <end position="136"/>
    </location>
</feature>
<feature type="compositionally biased region" description="Basic and acidic residues" evidence="1">
    <location>
        <begin position="22"/>
        <end position="46"/>
    </location>
</feature>
<dbReference type="EMBL" id="UGRU01000001">
    <property type="protein sequence ID" value="SUA45514.1"/>
    <property type="molecule type" value="Genomic_DNA"/>
</dbReference>